<feature type="transmembrane region" description="Helical" evidence="14">
    <location>
        <begin position="198"/>
        <end position="220"/>
    </location>
</feature>
<dbReference type="PROSITE" id="PS51751">
    <property type="entry name" value="EXPERA"/>
    <property type="match status" value="1"/>
</dbReference>
<dbReference type="RefSeq" id="XP_018003070.1">
    <property type="nucleotide sequence ID" value="XM_018141929.1"/>
</dbReference>
<keyword evidence="17" id="KW-1185">Reference proteome</keyword>
<feature type="transmembrane region" description="Helical" evidence="14">
    <location>
        <begin position="129"/>
        <end position="153"/>
    </location>
</feature>
<dbReference type="InterPro" id="IPR007905">
    <property type="entry name" value="EBP"/>
</dbReference>
<keyword evidence="5" id="KW-0752">Steroid biosynthesis</keyword>
<evidence type="ECO:0000256" key="4">
    <source>
        <dbReference type="ARBA" id="ARBA00022692"/>
    </source>
</evidence>
<keyword evidence="4 13" id="KW-0812">Transmembrane</keyword>
<feature type="transmembrane region" description="Helical" evidence="14">
    <location>
        <begin position="78"/>
        <end position="97"/>
    </location>
</feature>
<dbReference type="GO" id="GO:0004769">
    <property type="term" value="F:steroid Delta-isomerase activity"/>
    <property type="evidence" value="ECO:0007669"/>
    <property type="project" value="TreeGrafter"/>
</dbReference>
<keyword evidence="3" id="KW-0444">Lipid biosynthesis</keyword>
<protein>
    <submittedName>
        <fullName evidence="16">3-beta-hydroxysteroid-Delta(8), Delta(7)-isomerase</fullName>
    </submittedName>
</protein>
<evidence type="ECO:0000256" key="14">
    <source>
        <dbReference type="SAM" id="Phobius"/>
    </source>
</evidence>
<keyword evidence="12 16" id="KW-0413">Isomerase</keyword>
<dbReference type="GeneID" id="28733809"/>
<dbReference type="PANTHER" id="PTHR14207:SF0">
    <property type="entry name" value="3-BETA-HYDROXYSTEROID-DELTA(8),DELTA(7)-ISOMERASE"/>
    <property type="match status" value="1"/>
</dbReference>
<dbReference type="GO" id="GO:0016020">
    <property type="term" value="C:membrane"/>
    <property type="evidence" value="ECO:0007669"/>
    <property type="project" value="UniProtKB-SubCell"/>
</dbReference>
<evidence type="ECO:0000256" key="13">
    <source>
        <dbReference type="PROSITE-ProRule" id="PRU01087"/>
    </source>
</evidence>
<keyword evidence="8" id="KW-0443">Lipid metabolism</keyword>
<accession>A0A0N1P147</accession>
<dbReference type="GO" id="GO:0016126">
    <property type="term" value="P:sterol biosynthetic process"/>
    <property type="evidence" value="ECO:0007669"/>
    <property type="project" value="UniProtKB-KW"/>
</dbReference>
<evidence type="ECO:0000256" key="10">
    <source>
        <dbReference type="ARBA" id="ARBA00023166"/>
    </source>
</evidence>
<dbReference type="GO" id="GO:0047750">
    <property type="term" value="F:cholestenol delta-isomerase activity"/>
    <property type="evidence" value="ECO:0007669"/>
    <property type="project" value="InterPro"/>
</dbReference>
<evidence type="ECO:0000256" key="1">
    <source>
        <dbReference type="ARBA" id="ARBA00004141"/>
    </source>
</evidence>
<keyword evidence="9 13" id="KW-0472">Membrane</keyword>
<evidence type="ECO:0000256" key="8">
    <source>
        <dbReference type="ARBA" id="ARBA00023098"/>
    </source>
</evidence>
<evidence type="ECO:0000259" key="15">
    <source>
        <dbReference type="PROSITE" id="PS51751"/>
    </source>
</evidence>
<evidence type="ECO:0000256" key="2">
    <source>
        <dbReference type="ARBA" id="ARBA00008337"/>
    </source>
</evidence>
<keyword evidence="10" id="KW-1207">Sterol metabolism</keyword>
<evidence type="ECO:0000313" key="17">
    <source>
        <dbReference type="Proteomes" id="UP000038010"/>
    </source>
</evidence>
<organism evidence="16 17">
    <name type="scientific">Cyphellophora attinorum</name>
    <dbReference type="NCBI Taxonomy" id="1664694"/>
    <lineage>
        <taxon>Eukaryota</taxon>
        <taxon>Fungi</taxon>
        <taxon>Dikarya</taxon>
        <taxon>Ascomycota</taxon>
        <taxon>Pezizomycotina</taxon>
        <taxon>Eurotiomycetes</taxon>
        <taxon>Chaetothyriomycetidae</taxon>
        <taxon>Chaetothyriales</taxon>
        <taxon>Cyphellophoraceae</taxon>
        <taxon>Cyphellophora</taxon>
    </lineage>
</organism>
<name>A0A0N1P147_9EURO</name>
<feature type="domain" description="EXPERA" evidence="15">
    <location>
        <begin position="73"/>
        <end position="219"/>
    </location>
</feature>
<comment type="caution">
    <text evidence="16">The sequence shown here is derived from an EMBL/GenBank/DDBJ whole genome shotgun (WGS) entry which is preliminary data.</text>
</comment>
<keyword evidence="11" id="KW-0753">Steroid metabolism</keyword>
<dbReference type="AlphaFoldDB" id="A0A0N1P147"/>
<comment type="subcellular location">
    <subcellularLocation>
        <location evidence="1">Membrane</location>
        <topology evidence="1">Multi-pass membrane protein</topology>
    </subcellularLocation>
</comment>
<evidence type="ECO:0000313" key="16">
    <source>
        <dbReference type="EMBL" id="KPI43107.1"/>
    </source>
</evidence>
<dbReference type="GO" id="GO:0000247">
    <property type="term" value="F:C-8 sterol isomerase activity"/>
    <property type="evidence" value="ECO:0007669"/>
    <property type="project" value="TreeGrafter"/>
</dbReference>
<evidence type="ECO:0000256" key="11">
    <source>
        <dbReference type="ARBA" id="ARBA00023221"/>
    </source>
</evidence>
<dbReference type="STRING" id="1664694.A0A0N1P147"/>
<dbReference type="OrthoDB" id="58557at2759"/>
<evidence type="ECO:0000256" key="3">
    <source>
        <dbReference type="ARBA" id="ARBA00022516"/>
    </source>
</evidence>
<feature type="transmembrane region" description="Helical" evidence="14">
    <location>
        <begin position="42"/>
        <end position="66"/>
    </location>
</feature>
<keyword evidence="6 13" id="KW-1133">Transmembrane helix</keyword>
<evidence type="ECO:0000256" key="6">
    <source>
        <dbReference type="ARBA" id="ARBA00022989"/>
    </source>
</evidence>
<dbReference type="GO" id="GO:0005783">
    <property type="term" value="C:endoplasmic reticulum"/>
    <property type="evidence" value="ECO:0007669"/>
    <property type="project" value="TreeGrafter"/>
</dbReference>
<evidence type="ECO:0000256" key="9">
    <source>
        <dbReference type="ARBA" id="ARBA00023136"/>
    </source>
</evidence>
<evidence type="ECO:0000256" key="5">
    <source>
        <dbReference type="ARBA" id="ARBA00022955"/>
    </source>
</evidence>
<dbReference type="InterPro" id="IPR033118">
    <property type="entry name" value="EXPERA"/>
</dbReference>
<evidence type="ECO:0000256" key="7">
    <source>
        <dbReference type="ARBA" id="ARBA00023011"/>
    </source>
</evidence>
<dbReference type="Proteomes" id="UP000038010">
    <property type="component" value="Unassembled WGS sequence"/>
</dbReference>
<dbReference type="Pfam" id="PF05241">
    <property type="entry name" value="EBP"/>
    <property type="match status" value="1"/>
</dbReference>
<reference evidence="16 17" key="1">
    <citation type="submission" date="2015-06" db="EMBL/GenBank/DDBJ databases">
        <title>Draft genome of the ant-associated black yeast Phialophora attae CBS 131958.</title>
        <authorList>
            <person name="Moreno L.F."/>
            <person name="Stielow B.J."/>
            <person name="de Hoog S."/>
            <person name="Vicente V.A."/>
            <person name="Weiss V.A."/>
            <person name="de Vries M."/>
            <person name="Cruz L.M."/>
            <person name="Souza E.M."/>
        </authorList>
    </citation>
    <scope>NUCLEOTIDE SEQUENCE [LARGE SCALE GENOMIC DNA]</scope>
    <source>
        <strain evidence="16 17">CBS 131958</strain>
    </source>
</reference>
<comment type="similarity">
    <text evidence="2">Belongs to the EBP family.</text>
</comment>
<keyword evidence="7" id="KW-0756">Sterol biosynthesis</keyword>
<dbReference type="VEuPathDB" id="FungiDB:AB675_1996"/>
<gene>
    <name evidence="16" type="ORF">AB675_1996</name>
</gene>
<sequence>MDRLLRLLDSQHTEAGSAPPNHPYSPKNIVLSGYRANDATDIQLLLTFALAWTPIFATTWMAMAWYCPRLKLSDRLTVLWFVLCGTLHTFFEGYYLLNHEHMGQSMDVFAQLWKEYALSDSRYLTSSTFVLAAEGLTVVLLAPLSYSMVFLIATSSPYRTTVQIMVCFGHMYSDTLYYATSGLDYYLHGVNHCRPEAYYFWVYYVAMNGVWMIVPAVLLLQAVRRNAQAFAALDRISKSMHTNGQLKMPNGL</sequence>
<proteinExistence type="inferred from homology"/>
<dbReference type="PANTHER" id="PTHR14207">
    <property type="entry name" value="STEROL ISOMERASE"/>
    <property type="match status" value="1"/>
</dbReference>
<dbReference type="EMBL" id="LFJN01000006">
    <property type="protein sequence ID" value="KPI43107.1"/>
    <property type="molecule type" value="Genomic_DNA"/>
</dbReference>
<evidence type="ECO:0000256" key="12">
    <source>
        <dbReference type="ARBA" id="ARBA00023235"/>
    </source>
</evidence>